<evidence type="ECO:0000256" key="1">
    <source>
        <dbReference type="SAM" id="SignalP"/>
    </source>
</evidence>
<organism evidence="2 3">
    <name type="scientific">Pontixanthobacter rizhaonensis</name>
    <dbReference type="NCBI Taxonomy" id="2730337"/>
    <lineage>
        <taxon>Bacteria</taxon>
        <taxon>Pseudomonadati</taxon>
        <taxon>Pseudomonadota</taxon>
        <taxon>Alphaproteobacteria</taxon>
        <taxon>Sphingomonadales</taxon>
        <taxon>Erythrobacteraceae</taxon>
        <taxon>Pontixanthobacter</taxon>
    </lineage>
</organism>
<evidence type="ECO:0008006" key="4">
    <source>
        <dbReference type="Google" id="ProtNLM"/>
    </source>
</evidence>
<evidence type="ECO:0000313" key="3">
    <source>
        <dbReference type="Proteomes" id="UP000561181"/>
    </source>
</evidence>
<gene>
    <name evidence="2" type="ORF">HKD42_05055</name>
</gene>
<keyword evidence="3" id="KW-1185">Reference proteome</keyword>
<dbReference type="PROSITE" id="PS51257">
    <property type="entry name" value="PROKAR_LIPOPROTEIN"/>
    <property type="match status" value="1"/>
</dbReference>
<keyword evidence="1" id="KW-0732">Signal</keyword>
<evidence type="ECO:0000313" key="2">
    <source>
        <dbReference type="EMBL" id="NMW31421.1"/>
    </source>
</evidence>
<protein>
    <recommendedName>
        <fullName evidence="4">DUF4136 domain-containing protein</fullName>
    </recommendedName>
</protein>
<comment type="caution">
    <text evidence="2">The sequence shown here is derived from an EMBL/GenBank/DDBJ whole genome shotgun (WGS) entry which is preliminary data.</text>
</comment>
<dbReference type="AlphaFoldDB" id="A0A848QCT2"/>
<name>A0A848QCT2_9SPHN</name>
<feature type="signal peptide" evidence="1">
    <location>
        <begin position="1"/>
        <end position="31"/>
    </location>
</feature>
<proteinExistence type="predicted"/>
<dbReference type="EMBL" id="JABCRE010000002">
    <property type="protein sequence ID" value="NMW31421.1"/>
    <property type="molecule type" value="Genomic_DNA"/>
</dbReference>
<dbReference type="RefSeq" id="WP_170010892.1">
    <property type="nucleotide sequence ID" value="NZ_JABCRE010000002.1"/>
</dbReference>
<sequence>MSKTVSAAVLVNAKSALLVAASVILSGCSLAGNPSLEGYGPGLSKTDSVSLHSSGNGSYHTAYKEALEQSFRGRGFSIATDGRYVADFAISARASNSAIAVVKDTDQEVAYVSAARKRKFLQECDGERLRATLIVFDRSDGSVAFRGMRESDVCEVTETAVSVMADELVASAANR</sequence>
<dbReference type="Proteomes" id="UP000561181">
    <property type="component" value="Unassembled WGS sequence"/>
</dbReference>
<reference evidence="2 3" key="1">
    <citation type="submission" date="2020-04" db="EMBL/GenBank/DDBJ databases">
        <authorList>
            <person name="Liu A."/>
        </authorList>
    </citation>
    <scope>NUCLEOTIDE SEQUENCE [LARGE SCALE GENOMIC DNA]</scope>
    <source>
        <strain evidence="2 3">RZ02</strain>
    </source>
</reference>
<feature type="chain" id="PRO_5032334672" description="DUF4136 domain-containing protein" evidence="1">
    <location>
        <begin position="32"/>
        <end position="175"/>
    </location>
</feature>
<accession>A0A848QCT2</accession>